<feature type="compositionally biased region" description="Polar residues" evidence="1">
    <location>
        <begin position="181"/>
        <end position="196"/>
    </location>
</feature>
<protein>
    <submittedName>
        <fullName evidence="2">Uncharacterized protein</fullName>
    </submittedName>
</protein>
<keyword evidence="3" id="KW-1185">Reference proteome</keyword>
<accession>A0A1L7XGP3</accession>
<dbReference type="Proteomes" id="UP000184330">
    <property type="component" value="Unassembled WGS sequence"/>
</dbReference>
<evidence type="ECO:0000313" key="2">
    <source>
        <dbReference type="EMBL" id="CZR64213.1"/>
    </source>
</evidence>
<gene>
    <name evidence="2" type="ORF">PAC_14111</name>
</gene>
<feature type="compositionally biased region" description="Basic residues" evidence="1">
    <location>
        <begin position="54"/>
        <end position="67"/>
    </location>
</feature>
<feature type="compositionally biased region" description="Pro residues" evidence="1">
    <location>
        <begin position="112"/>
        <end position="126"/>
    </location>
</feature>
<dbReference type="OrthoDB" id="3565203at2759"/>
<evidence type="ECO:0000256" key="1">
    <source>
        <dbReference type="SAM" id="MobiDB-lite"/>
    </source>
</evidence>
<feature type="compositionally biased region" description="Low complexity" evidence="1">
    <location>
        <begin position="223"/>
        <end position="234"/>
    </location>
</feature>
<dbReference type="AlphaFoldDB" id="A0A1L7XGP3"/>
<feature type="compositionally biased region" description="Basic and acidic residues" evidence="1">
    <location>
        <begin position="199"/>
        <end position="217"/>
    </location>
</feature>
<evidence type="ECO:0000313" key="3">
    <source>
        <dbReference type="Proteomes" id="UP000184330"/>
    </source>
</evidence>
<proteinExistence type="predicted"/>
<organism evidence="2 3">
    <name type="scientific">Phialocephala subalpina</name>
    <dbReference type="NCBI Taxonomy" id="576137"/>
    <lineage>
        <taxon>Eukaryota</taxon>
        <taxon>Fungi</taxon>
        <taxon>Dikarya</taxon>
        <taxon>Ascomycota</taxon>
        <taxon>Pezizomycotina</taxon>
        <taxon>Leotiomycetes</taxon>
        <taxon>Helotiales</taxon>
        <taxon>Mollisiaceae</taxon>
        <taxon>Phialocephala</taxon>
        <taxon>Phialocephala fortinii species complex</taxon>
    </lineage>
</organism>
<sequence length="242" mass="27553">MVLLGGLEIVAAGYIIHKHQQNKRDKQRLEEEAAALEEEQYRIFPPDSRPSRSEHRRRRSHSRRRHSYDRDDRRNRPHSYDGKYRRESPSPRPKPILKPTNYSNPQLALQQRPPPYNAAVATPPPLVGAQRPPQQAAPVSQPQPQAQSYPQDVKYGWTDDQSAQRPPQGGNFPPTGWPAEWQQSQGASSSSHTPQAQRPRAEPSRGRSGGRPEDRPRVRFAAPRRSPSVRSLSRSPPPSYRV</sequence>
<reference evidence="2 3" key="1">
    <citation type="submission" date="2016-03" db="EMBL/GenBank/DDBJ databases">
        <authorList>
            <person name="Ploux O."/>
        </authorList>
    </citation>
    <scope>NUCLEOTIDE SEQUENCE [LARGE SCALE GENOMIC DNA]</scope>
    <source>
        <strain evidence="2 3">UAMH 11012</strain>
    </source>
</reference>
<feature type="compositionally biased region" description="Polar residues" evidence="1">
    <location>
        <begin position="100"/>
        <end position="109"/>
    </location>
</feature>
<feature type="compositionally biased region" description="Low complexity" evidence="1">
    <location>
        <begin position="129"/>
        <end position="151"/>
    </location>
</feature>
<feature type="compositionally biased region" description="Basic and acidic residues" evidence="1">
    <location>
        <begin position="68"/>
        <end position="89"/>
    </location>
</feature>
<name>A0A1L7XGP3_9HELO</name>
<feature type="region of interest" description="Disordered" evidence="1">
    <location>
        <begin position="20"/>
        <end position="242"/>
    </location>
</feature>
<feature type="compositionally biased region" description="Basic and acidic residues" evidence="1">
    <location>
        <begin position="22"/>
        <end position="31"/>
    </location>
</feature>
<dbReference type="EMBL" id="FJOG01000026">
    <property type="protein sequence ID" value="CZR64213.1"/>
    <property type="molecule type" value="Genomic_DNA"/>
</dbReference>